<keyword evidence="2" id="KW-1185">Reference proteome</keyword>
<sequence length="70" mass="7389">MPSPAQSPAGQAHDKAIASTIRTAPLFEEVFTGDLNATEALATDPKVWARLAIGLTFDQNLDSFEGGRSS</sequence>
<dbReference type="RefSeq" id="WP_146573428.1">
    <property type="nucleotide sequence ID" value="NZ_SJPH01000003.1"/>
</dbReference>
<dbReference type="OrthoDB" id="4181857at2"/>
<dbReference type="Proteomes" id="UP000318995">
    <property type="component" value="Unassembled WGS sequence"/>
</dbReference>
<evidence type="ECO:0000313" key="1">
    <source>
        <dbReference type="EMBL" id="TWT46706.1"/>
    </source>
</evidence>
<reference evidence="1 2" key="1">
    <citation type="submission" date="2019-02" db="EMBL/GenBank/DDBJ databases">
        <title>Deep-cultivation of Planctomycetes and their phenomic and genomic characterization uncovers novel biology.</title>
        <authorList>
            <person name="Wiegand S."/>
            <person name="Jogler M."/>
            <person name="Boedeker C."/>
            <person name="Pinto D."/>
            <person name="Vollmers J."/>
            <person name="Rivas-Marin E."/>
            <person name="Kohn T."/>
            <person name="Peeters S.H."/>
            <person name="Heuer A."/>
            <person name="Rast P."/>
            <person name="Oberbeckmann S."/>
            <person name="Bunk B."/>
            <person name="Jeske O."/>
            <person name="Meyerdierks A."/>
            <person name="Storesund J.E."/>
            <person name="Kallscheuer N."/>
            <person name="Luecker S."/>
            <person name="Lage O.M."/>
            <person name="Pohl T."/>
            <person name="Merkel B.J."/>
            <person name="Hornburger P."/>
            <person name="Mueller R.-W."/>
            <person name="Bruemmer F."/>
            <person name="Labrenz M."/>
            <person name="Spormann A.M."/>
            <person name="Op Den Camp H."/>
            <person name="Overmann J."/>
            <person name="Amann R."/>
            <person name="Jetten M.S.M."/>
            <person name="Mascher T."/>
            <person name="Medema M.H."/>
            <person name="Devos D.P."/>
            <person name="Kaster A.-K."/>
            <person name="Ovreas L."/>
            <person name="Rohde M."/>
            <person name="Galperin M.Y."/>
            <person name="Jogler C."/>
        </authorList>
    </citation>
    <scope>NUCLEOTIDE SEQUENCE [LARGE SCALE GENOMIC DNA]</scope>
    <source>
        <strain evidence="1 2">Pla111</strain>
    </source>
</reference>
<evidence type="ECO:0000313" key="2">
    <source>
        <dbReference type="Proteomes" id="UP000318995"/>
    </source>
</evidence>
<accession>A0A5C5W735</accession>
<gene>
    <name evidence="1" type="ORF">Pla111_18070</name>
</gene>
<organism evidence="1 2">
    <name type="scientific">Botrimarina hoheduenensis</name>
    <dbReference type="NCBI Taxonomy" id="2528000"/>
    <lineage>
        <taxon>Bacteria</taxon>
        <taxon>Pseudomonadati</taxon>
        <taxon>Planctomycetota</taxon>
        <taxon>Planctomycetia</taxon>
        <taxon>Pirellulales</taxon>
        <taxon>Lacipirellulaceae</taxon>
        <taxon>Botrimarina</taxon>
    </lineage>
</organism>
<dbReference type="EMBL" id="SJPH01000003">
    <property type="protein sequence ID" value="TWT46706.1"/>
    <property type="molecule type" value="Genomic_DNA"/>
</dbReference>
<proteinExistence type="predicted"/>
<protein>
    <submittedName>
        <fullName evidence="1">Uncharacterized protein</fullName>
    </submittedName>
</protein>
<comment type="caution">
    <text evidence="1">The sequence shown here is derived from an EMBL/GenBank/DDBJ whole genome shotgun (WGS) entry which is preliminary data.</text>
</comment>
<dbReference type="AlphaFoldDB" id="A0A5C5W735"/>
<name>A0A5C5W735_9BACT</name>